<organism evidence="2">
    <name type="scientific">Brugia malayi</name>
    <name type="common">Filarial nematode worm</name>
    <dbReference type="NCBI Taxonomy" id="6279"/>
    <lineage>
        <taxon>Eukaryota</taxon>
        <taxon>Metazoa</taxon>
        <taxon>Ecdysozoa</taxon>
        <taxon>Nematoda</taxon>
        <taxon>Chromadorea</taxon>
        <taxon>Rhabditida</taxon>
        <taxon>Spirurina</taxon>
        <taxon>Spiruromorpha</taxon>
        <taxon>Filarioidea</taxon>
        <taxon>Onchocercidae</taxon>
        <taxon>Brugia</taxon>
    </lineage>
</organism>
<dbReference type="OMA" id="FPVFECF"/>
<name>A0A0H5SGB9_BRUMA</name>
<dbReference type="PANTHER" id="PTHR23184">
    <property type="entry name" value="TETRATRICOPEPTIDE REPEAT PROTEIN 14"/>
    <property type="match status" value="1"/>
</dbReference>
<feature type="region of interest" description="Disordered" evidence="1">
    <location>
        <begin position="1"/>
        <end position="38"/>
    </location>
</feature>
<evidence type="ECO:0000256" key="1">
    <source>
        <dbReference type="SAM" id="MobiDB-lite"/>
    </source>
</evidence>
<gene>
    <name evidence="2 3" type="ORF">Bm2695</name>
    <name evidence="2" type="ORF">BM_Bm2695</name>
</gene>
<dbReference type="Gene3D" id="1.25.40.10">
    <property type="entry name" value="Tetratricopeptide repeat domain"/>
    <property type="match status" value="1"/>
</dbReference>
<dbReference type="SMART" id="SM00028">
    <property type="entry name" value="TPR"/>
    <property type="match status" value="3"/>
</dbReference>
<feature type="region of interest" description="Disordered" evidence="1">
    <location>
        <begin position="394"/>
        <end position="423"/>
    </location>
</feature>
<sequence>MSPPPTATSRRHRYRLSSPNYHHDRANEQTNGFSGHSRENDLDVKCGDFLPEDAVEKLLNDDSTILSAIYDGFPVFECFATEISSTDAKRKLYNDLRIGDELCFRIRRVELAGVYAEPICMLHSFRRSLRWINDFQVLLGRNLQSGRDYRPNDLIKVLVVGFDDETKIPVFAIDEDAVIYSFFFSIEGLLTEAELPTYFRNGEKTGTKTFDEYLKDYLPATNPNLAALFGVETDLAISFLHELKDTDFSSKHRAPYIRRRQNEDLSMSVAKRGVDRIREGENAAAVQHFNKALSICGKNIEALVGRAAAYANMGQYNLAETDLDEALAINASHTNARNYMIETLLQEAKRLEEVGKKGEAKVKYEKSLTIKSDVRALDGLRNLERSPSVEIIKMKNDDAKAKDRKAEHSRAADEKQRRKRRRDAEKLAEYERELFSLEVIMITEQIEVGRCLCIHAQLQAVDIVLQSLLYQRGIVPAVVTQLLSTVESHDEIKFFETYTKIREALRELFRSCNRRALHEIIIIIGASCAIPQEIYRIPIKVCDSFESDLSHCGQNCAELSSREQRRISSLLVISPNLNTARNITRNTRVCVLVRGTSALKFPEELVENDDGFALPEGKVLARRKTYSVQFVLKHLCVEDVVVVSDPDTTWFRLSPIIQAFS</sequence>
<dbReference type="EMBL" id="LN856773">
    <property type="protein sequence ID" value="CRZ22968.1"/>
    <property type="molecule type" value="Genomic_DNA"/>
</dbReference>
<dbReference type="SUPFAM" id="SSF48452">
    <property type="entry name" value="TPR-like"/>
    <property type="match status" value="1"/>
</dbReference>
<dbReference type="AlphaFoldDB" id="A0A0H5SGB9"/>
<protein>
    <submittedName>
        <fullName evidence="2">Bm2695</fullName>
    </submittedName>
</protein>
<reference evidence="2" key="2">
    <citation type="submission" date="2012-12" db="EMBL/GenBank/DDBJ databases">
        <authorList>
            <person name="Gao Y.W."/>
            <person name="Fan S.T."/>
            <person name="Sun H.T."/>
            <person name="Wang Z."/>
            <person name="Gao X.L."/>
            <person name="Li Y.G."/>
            <person name="Wang T.C."/>
            <person name="Zhang K."/>
            <person name="Xu W.W."/>
            <person name="Yu Z.J."/>
            <person name="Xia X.Z."/>
        </authorList>
    </citation>
    <scope>NUCLEOTIDE SEQUENCE</scope>
    <source>
        <strain evidence="2">FR3</strain>
    </source>
</reference>
<dbReference type="InterPro" id="IPR019734">
    <property type="entry name" value="TPR_rpt"/>
</dbReference>
<dbReference type="InterPro" id="IPR053729">
    <property type="entry name" value="MAD2L1BP_domain_sf"/>
</dbReference>
<dbReference type="InterPro" id="IPR039190">
    <property type="entry name" value="TTC14"/>
</dbReference>
<accession>A0A0H5SGB9</accession>
<evidence type="ECO:0000313" key="3">
    <source>
        <dbReference type="WormBase" id="Bm2695"/>
    </source>
</evidence>
<proteinExistence type="predicted"/>
<dbReference type="PANTHER" id="PTHR23184:SF9">
    <property type="entry name" value="TETRATRICOPEPTIDE REPEAT PROTEIN 14"/>
    <property type="match status" value="1"/>
</dbReference>
<evidence type="ECO:0000313" key="2">
    <source>
        <dbReference type="EMBL" id="CRZ22968.1"/>
    </source>
</evidence>
<dbReference type="WormBase" id="Bm2695">
    <property type="protein sequence ID" value="BM48182"/>
    <property type="gene ID" value="WBGene00222956"/>
</dbReference>
<dbReference type="InterPro" id="IPR011990">
    <property type="entry name" value="TPR-like_helical_dom_sf"/>
</dbReference>
<reference evidence="2" key="1">
    <citation type="journal article" date="2007" name="Science">
        <title>Draft genome of the filarial nematode parasite Brugia malayi.</title>
        <authorList>
            <person name="Ghedin E."/>
            <person name="Wang S."/>
            <person name="Spiro D."/>
            <person name="Caler E."/>
            <person name="Zhao Q."/>
            <person name="Crabtree J."/>
            <person name="Allen J.E."/>
            <person name="Delcher A.L."/>
            <person name="Guiliano D.B."/>
            <person name="Miranda-Saavedra D."/>
            <person name="Angiuoli S.V."/>
            <person name="Creasy T."/>
            <person name="Amedeo P."/>
            <person name="Haas B."/>
            <person name="El-Sayed N.M."/>
            <person name="Wortman J.R."/>
            <person name="Feldblyum T."/>
            <person name="Tallon L."/>
            <person name="Schatz M."/>
            <person name="Shumway M."/>
            <person name="Koo H."/>
            <person name="Salzberg S.L."/>
            <person name="Schobel S."/>
            <person name="Pertea M."/>
            <person name="Pop M."/>
            <person name="White O."/>
            <person name="Barton G.J."/>
            <person name="Carlow C.K."/>
            <person name="Crawford M.J."/>
            <person name="Daub J."/>
            <person name="Dimmic M.W."/>
            <person name="Estes C.F."/>
            <person name="Foster J.M."/>
            <person name="Ganatra M."/>
            <person name="Gregory W.F."/>
            <person name="Johnson N.M."/>
            <person name="Jin J."/>
            <person name="Komuniecki R."/>
            <person name="Korf I."/>
            <person name="Kumar S."/>
            <person name="Laney S."/>
            <person name="Li B.W."/>
            <person name="Li W."/>
            <person name="Lindblom T.H."/>
            <person name="Lustigman S."/>
            <person name="Ma D."/>
            <person name="Maina C.V."/>
            <person name="Martin D.M."/>
            <person name="McCarter J.P."/>
            <person name="McReynolds L."/>
            <person name="Mitreva M."/>
            <person name="Nutman T.B."/>
            <person name="Parkinson J."/>
            <person name="Peregrin-Alvarez J.M."/>
            <person name="Poole C."/>
            <person name="Ren Q."/>
            <person name="Saunders L."/>
            <person name="Sluder A.E."/>
            <person name="Smith K."/>
            <person name="Stanke M."/>
            <person name="Unnasch T.R."/>
            <person name="Ware J."/>
            <person name="Wei A.D."/>
            <person name="Weil G."/>
            <person name="Williams D.J."/>
            <person name="Zhang Y."/>
            <person name="Williams S.A."/>
            <person name="Fraser-Liggett C."/>
            <person name="Slatko B."/>
            <person name="Blaxter M.L."/>
            <person name="Scott A.L."/>
        </authorList>
    </citation>
    <scope>NUCLEOTIDE SEQUENCE</scope>
    <source>
        <strain evidence="2">FR3</strain>
    </source>
</reference>
<dbReference type="Gene3D" id="3.30.900.20">
    <property type="match status" value="1"/>
</dbReference>